<dbReference type="SUPFAM" id="SSF54427">
    <property type="entry name" value="NTF2-like"/>
    <property type="match status" value="1"/>
</dbReference>
<name>A0ABU8SAM8_9SPHN</name>
<evidence type="ECO:0000313" key="3">
    <source>
        <dbReference type="Proteomes" id="UP001379235"/>
    </source>
</evidence>
<reference evidence="2 3" key="1">
    <citation type="submission" date="2024-03" db="EMBL/GenBank/DDBJ databases">
        <authorList>
            <person name="Jo J.-H."/>
        </authorList>
    </citation>
    <scope>NUCLEOTIDE SEQUENCE [LARGE SCALE GENOMIC DNA]</scope>
    <source>
        <strain evidence="2 3">AS3R-12</strain>
    </source>
</reference>
<dbReference type="Gene3D" id="3.10.450.50">
    <property type="match status" value="1"/>
</dbReference>
<keyword evidence="3" id="KW-1185">Reference proteome</keyword>
<dbReference type="Proteomes" id="UP001379235">
    <property type="component" value="Unassembled WGS sequence"/>
</dbReference>
<dbReference type="InterPro" id="IPR037401">
    <property type="entry name" value="SnoaL-like"/>
</dbReference>
<dbReference type="EMBL" id="JBBHJY010000007">
    <property type="protein sequence ID" value="MEJ6010930.1"/>
    <property type="molecule type" value="Genomic_DNA"/>
</dbReference>
<dbReference type="InterPro" id="IPR032710">
    <property type="entry name" value="NTF2-like_dom_sf"/>
</dbReference>
<evidence type="ECO:0000259" key="1">
    <source>
        <dbReference type="Pfam" id="PF13577"/>
    </source>
</evidence>
<gene>
    <name evidence="2" type="ORF">WG900_13490</name>
</gene>
<sequence>MSDRSDIIQALNLYGFAVDTQRWDLFDAVFTEHVDADFGGSAHWHGLENWKADFAAFHAPLDATQHVMTNHQVRVLGDHAHSFTYGQWRLVRHAAEGGSLWDGSGWYDDEWVKTHAGWRCRKRVCRVVGATGNDRVKETIPGVTFENVCDSMKAEAAAGSLGFLAAIDARDGD</sequence>
<dbReference type="Pfam" id="PF13577">
    <property type="entry name" value="SnoaL_4"/>
    <property type="match status" value="1"/>
</dbReference>
<evidence type="ECO:0000313" key="2">
    <source>
        <dbReference type="EMBL" id="MEJ6010930.1"/>
    </source>
</evidence>
<comment type="caution">
    <text evidence="2">The sequence shown here is derived from an EMBL/GenBank/DDBJ whole genome shotgun (WGS) entry which is preliminary data.</text>
</comment>
<proteinExistence type="predicted"/>
<feature type="domain" description="SnoaL-like" evidence="1">
    <location>
        <begin position="2"/>
        <end position="123"/>
    </location>
</feature>
<organism evidence="2 3">
    <name type="scientific">Novosphingobium aquae</name>
    <dbReference type="NCBI Taxonomy" id="3133435"/>
    <lineage>
        <taxon>Bacteria</taxon>
        <taxon>Pseudomonadati</taxon>
        <taxon>Pseudomonadota</taxon>
        <taxon>Alphaproteobacteria</taxon>
        <taxon>Sphingomonadales</taxon>
        <taxon>Sphingomonadaceae</taxon>
        <taxon>Novosphingobium</taxon>
    </lineage>
</organism>
<protein>
    <submittedName>
        <fullName evidence="2">Nuclear transport factor 2 family protein</fullName>
    </submittedName>
</protein>
<accession>A0ABU8SAM8</accession>
<dbReference type="RefSeq" id="WP_339967782.1">
    <property type="nucleotide sequence ID" value="NZ_JBBHJY010000007.1"/>
</dbReference>